<dbReference type="AlphaFoldDB" id="A0A1H4QZG9"/>
<organism evidence="1 2">
    <name type="scientific">Bradyrhizobium lablabi</name>
    <dbReference type="NCBI Taxonomy" id="722472"/>
    <lineage>
        <taxon>Bacteria</taxon>
        <taxon>Pseudomonadati</taxon>
        <taxon>Pseudomonadota</taxon>
        <taxon>Alphaproteobacteria</taxon>
        <taxon>Hyphomicrobiales</taxon>
        <taxon>Nitrobacteraceae</taxon>
        <taxon>Bradyrhizobium</taxon>
    </lineage>
</organism>
<name>A0A1H4QZG9_9BRAD</name>
<accession>A0A1H4QZG9</accession>
<reference evidence="1 2" key="1">
    <citation type="submission" date="2016-10" db="EMBL/GenBank/DDBJ databases">
        <authorList>
            <person name="de Groot N.N."/>
        </authorList>
    </citation>
    <scope>NUCLEOTIDE SEQUENCE [LARGE SCALE GENOMIC DNA]</scope>
    <source>
        <strain evidence="1 2">GAS522</strain>
    </source>
</reference>
<sequence length="65" mass="6942">MIKGLIFDTPEEALLASALGPQKVAIAAAHQCEATLHETDGSIAQVVCFPGTIRDVLLAKQRLRN</sequence>
<evidence type="ECO:0000313" key="2">
    <source>
        <dbReference type="Proteomes" id="UP000183208"/>
    </source>
</evidence>
<dbReference type="Proteomes" id="UP000183208">
    <property type="component" value="Unassembled WGS sequence"/>
</dbReference>
<proteinExistence type="predicted"/>
<protein>
    <submittedName>
        <fullName evidence="1">Uncharacterized protein</fullName>
    </submittedName>
</protein>
<evidence type="ECO:0000313" key="1">
    <source>
        <dbReference type="EMBL" id="SEC25023.1"/>
    </source>
</evidence>
<gene>
    <name evidence="1" type="ORF">SAMN05444171_0988</name>
</gene>
<dbReference type="EMBL" id="FNTI01000001">
    <property type="protein sequence ID" value="SEC25023.1"/>
    <property type="molecule type" value="Genomic_DNA"/>
</dbReference>